<dbReference type="GO" id="GO:0046872">
    <property type="term" value="F:metal ion binding"/>
    <property type="evidence" value="ECO:0007669"/>
    <property type="project" value="UniProtKB-KW"/>
</dbReference>
<proteinExistence type="predicted"/>
<reference evidence="3" key="1">
    <citation type="submission" date="2018-12" db="EMBL/GenBank/DDBJ databases">
        <authorList>
            <person name="Will S."/>
            <person name="Neumann-Schaal M."/>
            <person name="Henke P."/>
        </authorList>
    </citation>
    <scope>NUCLEOTIDE SEQUENCE</scope>
    <source>
        <strain evidence="3">PCC 7102</strain>
    </source>
</reference>
<dbReference type="GO" id="GO:0004493">
    <property type="term" value="F:methylmalonyl-CoA epimerase activity"/>
    <property type="evidence" value="ECO:0007669"/>
    <property type="project" value="TreeGrafter"/>
</dbReference>
<evidence type="ECO:0000259" key="2">
    <source>
        <dbReference type="PROSITE" id="PS51819"/>
    </source>
</evidence>
<dbReference type="InterPro" id="IPR004360">
    <property type="entry name" value="Glyas_Fos-R_dOase_dom"/>
</dbReference>
<dbReference type="GO" id="GO:0046491">
    <property type="term" value="P:L-methylmalonyl-CoA metabolic process"/>
    <property type="evidence" value="ECO:0007669"/>
    <property type="project" value="TreeGrafter"/>
</dbReference>
<dbReference type="Gene3D" id="3.10.180.10">
    <property type="entry name" value="2,3-Dihydroxybiphenyl 1,2-Dioxygenase, domain 1"/>
    <property type="match status" value="1"/>
</dbReference>
<dbReference type="EMBL" id="RSCL01000023">
    <property type="protein sequence ID" value="RUT00551.1"/>
    <property type="molecule type" value="Genomic_DNA"/>
</dbReference>
<dbReference type="InterPro" id="IPR051785">
    <property type="entry name" value="MMCE/EMCE_epimerase"/>
</dbReference>
<sequence length="179" mass="19711">MLKINLVKLATALTLTFSIQSIPTIGANLVTQAQTRASGQVSSNPLRGFALANIAISTPNQDRMITWYREVLGFRLVEKTEGAGGIKLAIMEKDGVQLDLIQPPKIQLLIKPQAPPMHLETPGIRNLVFWVDDLKAAEASLKAKKVSLLFESFYVEGIKTTISAFRDPDGNLVALWQKR</sequence>
<dbReference type="Pfam" id="PF00903">
    <property type="entry name" value="Glyoxalase"/>
    <property type="match status" value="1"/>
</dbReference>
<feature type="domain" description="VOC" evidence="2">
    <location>
        <begin position="50"/>
        <end position="178"/>
    </location>
</feature>
<accession>A0A3S1AGX1</accession>
<name>A0A3S1AGX1_9CYAN</name>
<dbReference type="InterPro" id="IPR029068">
    <property type="entry name" value="Glyas_Bleomycin-R_OHBP_Dase"/>
</dbReference>
<evidence type="ECO:0000313" key="4">
    <source>
        <dbReference type="Proteomes" id="UP000271624"/>
    </source>
</evidence>
<comment type="caution">
    <text evidence="3">The sequence shown here is derived from an EMBL/GenBank/DDBJ whole genome shotgun (WGS) entry which is preliminary data.</text>
</comment>
<keyword evidence="1" id="KW-0479">Metal-binding</keyword>
<dbReference type="SUPFAM" id="SSF54593">
    <property type="entry name" value="Glyoxalase/Bleomycin resistance protein/Dihydroxybiphenyl dioxygenase"/>
    <property type="match status" value="1"/>
</dbReference>
<gene>
    <name evidence="3" type="ORF">DSM106972_073220</name>
</gene>
<evidence type="ECO:0000256" key="1">
    <source>
        <dbReference type="ARBA" id="ARBA00022723"/>
    </source>
</evidence>
<dbReference type="RefSeq" id="WP_127085428.1">
    <property type="nucleotide sequence ID" value="NZ_RSCL01000023.1"/>
</dbReference>
<keyword evidence="4" id="KW-1185">Reference proteome</keyword>
<dbReference type="Proteomes" id="UP000271624">
    <property type="component" value="Unassembled WGS sequence"/>
</dbReference>
<reference evidence="3" key="2">
    <citation type="journal article" date="2019" name="Genome Biol. Evol.">
        <title>Day and night: Metabolic profiles and evolutionary relationships of six axenic non-marine cyanobacteria.</title>
        <authorList>
            <person name="Will S.E."/>
            <person name="Henke P."/>
            <person name="Boedeker C."/>
            <person name="Huang S."/>
            <person name="Brinkmann H."/>
            <person name="Rohde M."/>
            <person name="Jarek M."/>
            <person name="Friedl T."/>
            <person name="Seufert S."/>
            <person name="Schumacher M."/>
            <person name="Overmann J."/>
            <person name="Neumann-Schaal M."/>
            <person name="Petersen J."/>
        </authorList>
    </citation>
    <scope>NUCLEOTIDE SEQUENCE [LARGE SCALE GENOMIC DNA]</scope>
    <source>
        <strain evidence="3">PCC 7102</strain>
    </source>
</reference>
<organism evidence="3 4">
    <name type="scientific">Dulcicalothrix desertica PCC 7102</name>
    <dbReference type="NCBI Taxonomy" id="232991"/>
    <lineage>
        <taxon>Bacteria</taxon>
        <taxon>Bacillati</taxon>
        <taxon>Cyanobacteriota</taxon>
        <taxon>Cyanophyceae</taxon>
        <taxon>Nostocales</taxon>
        <taxon>Calotrichaceae</taxon>
        <taxon>Dulcicalothrix</taxon>
    </lineage>
</organism>
<dbReference type="PROSITE" id="PS51819">
    <property type="entry name" value="VOC"/>
    <property type="match status" value="1"/>
</dbReference>
<dbReference type="InterPro" id="IPR037523">
    <property type="entry name" value="VOC_core"/>
</dbReference>
<protein>
    <recommendedName>
        <fullName evidence="2">VOC domain-containing protein</fullName>
    </recommendedName>
</protein>
<evidence type="ECO:0000313" key="3">
    <source>
        <dbReference type="EMBL" id="RUT00551.1"/>
    </source>
</evidence>
<dbReference type="AlphaFoldDB" id="A0A3S1AGX1"/>
<dbReference type="PANTHER" id="PTHR43048">
    <property type="entry name" value="METHYLMALONYL-COA EPIMERASE"/>
    <property type="match status" value="1"/>
</dbReference>
<dbReference type="OrthoDB" id="2608626at2"/>
<dbReference type="PANTHER" id="PTHR43048:SF3">
    <property type="entry name" value="METHYLMALONYL-COA EPIMERASE, MITOCHONDRIAL"/>
    <property type="match status" value="1"/>
</dbReference>